<dbReference type="AlphaFoldDB" id="A0A1V9X1N7"/>
<evidence type="ECO:0000313" key="2">
    <source>
        <dbReference type="EMBL" id="OQR67311.1"/>
    </source>
</evidence>
<feature type="region of interest" description="Disordered" evidence="1">
    <location>
        <begin position="14"/>
        <end position="37"/>
    </location>
</feature>
<keyword evidence="3" id="KW-1185">Reference proteome</keyword>
<dbReference type="Proteomes" id="UP000192247">
    <property type="component" value="Unassembled WGS sequence"/>
</dbReference>
<protein>
    <submittedName>
        <fullName evidence="2">Uncharacterized protein</fullName>
    </submittedName>
</protein>
<sequence>MSLNFICWSLTPDDAGPHQQCDATQRRPTQPSDGRTGNLVVFVASSVGSARSQN</sequence>
<proteinExistence type="predicted"/>
<name>A0A1V9X1N7_9ACAR</name>
<reference evidence="2 3" key="1">
    <citation type="journal article" date="2017" name="Gigascience">
        <title>Draft genome of the honey bee ectoparasitic mite, Tropilaelaps mercedesae, is shaped by the parasitic life history.</title>
        <authorList>
            <person name="Dong X."/>
            <person name="Armstrong S.D."/>
            <person name="Xia D."/>
            <person name="Makepeace B.L."/>
            <person name="Darby A.C."/>
            <person name="Kadowaki T."/>
        </authorList>
    </citation>
    <scope>NUCLEOTIDE SEQUENCE [LARGE SCALE GENOMIC DNA]</scope>
    <source>
        <strain evidence="2">Wuxi-XJTLU</strain>
    </source>
</reference>
<organism evidence="2 3">
    <name type="scientific">Tropilaelaps mercedesae</name>
    <dbReference type="NCBI Taxonomy" id="418985"/>
    <lineage>
        <taxon>Eukaryota</taxon>
        <taxon>Metazoa</taxon>
        <taxon>Ecdysozoa</taxon>
        <taxon>Arthropoda</taxon>
        <taxon>Chelicerata</taxon>
        <taxon>Arachnida</taxon>
        <taxon>Acari</taxon>
        <taxon>Parasitiformes</taxon>
        <taxon>Mesostigmata</taxon>
        <taxon>Gamasina</taxon>
        <taxon>Dermanyssoidea</taxon>
        <taxon>Laelapidae</taxon>
        <taxon>Tropilaelaps</taxon>
    </lineage>
</organism>
<gene>
    <name evidence="2" type="ORF">BIW11_04794</name>
</gene>
<comment type="caution">
    <text evidence="2">The sequence shown here is derived from an EMBL/GenBank/DDBJ whole genome shotgun (WGS) entry which is preliminary data.</text>
</comment>
<accession>A0A1V9X1N7</accession>
<evidence type="ECO:0000313" key="3">
    <source>
        <dbReference type="Proteomes" id="UP000192247"/>
    </source>
</evidence>
<feature type="compositionally biased region" description="Polar residues" evidence="1">
    <location>
        <begin position="21"/>
        <end position="35"/>
    </location>
</feature>
<dbReference type="InParanoid" id="A0A1V9X1N7"/>
<evidence type="ECO:0000256" key="1">
    <source>
        <dbReference type="SAM" id="MobiDB-lite"/>
    </source>
</evidence>
<dbReference type="EMBL" id="MNPL01029205">
    <property type="protein sequence ID" value="OQR67311.1"/>
    <property type="molecule type" value="Genomic_DNA"/>
</dbReference>